<name>G7WHS4_DESOD</name>
<evidence type="ECO:0000313" key="5">
    <source>
        <dbReference type="EMBL" id="AET69636.1"/>
    </source>
</evidence>
<dbReference type="HOGENOM" id="CLU_000022_59_0_9"/>
<comment type="similarity">
    <text evidence="1">Belongs to the ATP-dependent AMP-binding enzyme family.</text>
</comment>
<dbReference type="PANTHER" id="PTHR43767">
    <property type="entry name" value="LONG-CHAIN-FATTY-ACID--COA LIGASE"/>
    <property type="match status" value="1"/>
</dbReference>
<evidence type="ECO:0000259" key="3">
    <source>
        <dbReference type="Pfam" id="PF00501"/>
    </source>
</evidence>
<dbReference type="EMBL" id="CP003108">
    <property type="protein sequence ID" value="AET69636.1"/>
    <property type="molecule type" value="Genomic_DNA"/>
</dbReference>
<evidence type="ECO:0000313" key="6">
    <source>
        <dbReference type="Proteomes" id="UP000006346"/>
    </source>
</evidence>
<dbReference type="AlphaFoldDB" id="G7WHS4"/>
<dbReference type="InterPro" id="IPR050237">
    <property type="entry name" value="ATP-dep_AMP-bd_enzyme"/>
</dbReference>
<dbReference type="SUPFAM" id="SSF56801">
    <property type="entry name" value="Acetyl-CoA synthetase-like"/>
    <property type="match status" value="1"/>
</dbReference>
<keyword evidence="6" id="KW-1185">Reference proteome</keyword>
<dbReference type="Proteomes" id="UP000006346">
    <property type="component" value="Chromosome"/>
</dbReference>
<evidence type="ECO:0000256" key="1">
    <source>
        <dbReference type="ARBA" id="ARBA00006432"/>
    </source>
</evidence>
<dbReference type="PANTHER" id="PTHR43767:SF1">
    <property type="entry name" value="NONRIBOSOMAL PEPTIDE SYNTHASE PES1 (EUROFUNG)-RELATED"/>
    <property type="match status" value="1"/>
</dbReference>
<dbReference type="PROSITE" id="PS00455">
    <property type="entry name" value="AMP_BINDING"/>
    <property type="match status" value="1"/>
</dbReference>
<dbReference type="GO" id="GO:0016878">
    <property type="term" value="F:acid-thiol ligase activity"/>
    <property type="evidence" value="ECO:0007669"/>
    <property type="project" value="UniProtKB-ARBA"/>
</dbReference>
<organism evidence="5 6">
    <name type="scientific">Desulfosporosinus orientis (strain ATCC 19365 / DSM 765 / NCIMB 8382 / VKM B-1628 / Singapore I)</name>
    <name type="common">Desulfotomaculum orientis</name>
    <dbReference type="NCBI Taxonomy" id="768706"/>
    <lineage>
        <taxon>Bacteria</taxon>
        <taxon>Bacillati</taxon>
        <taxon>Bacillota</taxon>
        <taxon>Clostridia</taxon>
        <taxon>Eubacteriales</taxon>
        <taxon>Desulfitobacteriaceae</taxon>
        <taxon>Desulfosporosinus</taxon>
    </lineage>
</organism>
<dbReference type="InterPro" id="IPR025110">
    <property type="entry name" value="AMP-bd_C"/>
</dbReference>
<reference evidence="6" key="1">
    <citation type="submission" date="2011-11" db="EMBL/GenBank/DDBJ databases">
        <title>Complete sequence of Desulfosporosinus orientis DSM 765.</title>
        <authorList>
            <person name="Lucas S."/>
            <person name="Han J."/>
            <person name="Lapidus A."/>
            <person name="Cheng J.-F."/>
            <person name="Goodwin L."/>
            <person name="Pitluck S."/>
            <person name="Peters L."/>
            <person name="Ovchinnikova G."/>
            <person name="Teshima H."/>
            <person name="Detter J.C."/>
            <person name="Han C."/>
            <person name="Tapia R."/>
            <person name="Land M."/>
            <person name="Hauser L."/>
            <person name="Kyrpides N."/>
            <person name="Ivanova N."/>
            <person name="Pagani I."/>
            <person name="Pester M."/>
            <person name="Spring S."/>
            <person name="Ollivier B."/>
            <person name="Rattei T."/>
            <person name="Klenk H.-P."/>
            <person name="Wagner M."/>
            <person name="Loy A."/>
            <person name="Woyke T."/>
        </authorList>
    </citation>
    <scope>NUCLEOTIDE SEQUENCE [LARGE SCALE GENOMIC DNA]</scope>
    <source>
        <strain evidence="6">ATCC 19365 / DSM 765 / NCIMB 8382 / VKM B-1628</strain>
    </source>
</reference>
<dbReference type="Pfam" id="PF00501">
    <property type="entry name" value="AMP-binding"/>
    <property type="match status" value="1"/>
</dbReference>
<dbReference type="PATRIC" id="fig|768706.3.peg.4259"/>
<dbReference type="FunFam" id="3.30.300.30:FF:000008">
    <property type="entry name" value="2,3-dihydroxybenzoate-AMP ligase"/>
    <property type="match status" value="1"/>
</dbReference>
<dbReference type="InterPro" id="IPR042099">
    <property type="entry name" value="ANL_N_sf"/>
</dbReference>
<dbReference type="Gene3D" id="3.30.300.30">
    <property type="match status" value="1"/>
</dbReference>
<dbReference type="RefSeq" id="WP_014186443.1">
    <property type="nucleotide sequence ID" value="NC_016584.1"/>
</dbReference>
<dbReference type="eggNOG" id="COG0318">
    <property type="taxonomic scope" value="Bacteria"/>
</dbReference>
<reference evidence="5 6" key="2">
    <citation type="journal article" date="2012" name="J. Bacteriol.">
        <title>Complete genome sequences of Desulfosporosinus orientis DSM765T, Desulfosporosinus youngiae DSM17734T, Desulfosporosinus meridiei DSM13257T, and Desulfosporosinus acidiphilus DSM22704T.</title>
        <authorList>
            <person name="Pester M."/>
            <person name="Brambilla E."/>
            <person name="Alazard D."/>
            <person name="Rattei T."/>
            <person name="Weinmaier T."/>
            <person name="Han J."/>
            <person name="Lucas S."/>
            <person name="Lapidus A."/>
            <person name="Cheng J.F."/>
            <person name="Goodwin L."/>
            <person name="Pitluck S."/>
            <person name="Peters L."/>
            <person name="Ovchinnikova G."/>
            <person name="Teshima H."/>
            <person name="Detter J.C."/>
            <person name="Han C.S."/>
            <person name="Tapia R."/>
            <person name="Land M.L."/>
            <person name="Hauser L."/>
            <person name="Kyrpides N.C."/>
            <person name="Ivanova N.N."/>
            <person name="Pagani I."/>
            <person name="Huntmann M."/>
            <person name="Wei C.L."/>
            <person name="Davenport K.W."/>
            <person name="Daligault H."/>
            <person name="Chain P.S."/>
            <person name="Chen A."/>
            <person name="Mavromatis K."/>
            <person name="Markowitz V."/>
            <person name="Szeto E."/>
            <person name="Mikhailova N."/>
            <person name="Pati A."/>
            <person name="Wagner M."/>
            <person name="Woyke T."/>
            <person name="Ollivier B."/>
            <person name="Klenk H.P."/>
            <person name="Spring S."/>
            <person name="Loy A."/>
        </authorList>
    </citation>
    <scope>NUCLEOTIDE SEQUENCE [LARGE SCALE GENOMIC DNA]</scope>
    <source>
        <strain evidence="6">ATCC 19365 / DSM 765 / NCIMB 8382 / VKM B-1628</strain>
    </source>
</reference>
<feature type="domain" description="AMP-binding enzyme C-terminal" evidence="4">
    <location>
        <begin position="429"/>
        <end position="503"/>
    </location>
</feature>
<dbReference type="STRING" id="768706.Desor_4200"/>
<dbReference type="InterPro" id="IPR000873">
    <property type="entry name" value="AMP-dep_synth/lig_dom"/>
</dbReference>
<dbReference type="Pfam" id="PF13193">
    <property type="entry name" value="AMP-binding_C"/>
    <property type="match status" value="1"/>
</dbReference>
<evidence type="ECO:0000259" key="4">
    <source>
        <dbReference type="Pfam" id="PF13193"/>
    </source>
</evidence>
<accession>G7WHS4</accession>
<dbReference type="KEGG" id="dor:Desor_4200"/>
<dbReference type="OrthoDB" id="9778383at2"/>
<feature type="domain" description="AMP-dependent synthetase/ligase" evidence="3">
    <location>
        <begin position="20"/>
        <end position="378"/>
    </location>
</feature>
<gene>
    <name evidence="5" type="ordered locus">Desor_4200</name>
</gene>
<sequence length="530" mass="59324">MDGDLNYNLISRIAAGDILRRVSRKYPSKVALIDGDNRITFKDLNERANRFANYLLAKGLQKGDKVAVLGLNSIDFITCYFGIFKAGLVWVPINFGLSAQDIHYIIEHSESQFIFVDQVLFPKLPDLSQSPAWQNRIVILEGDVENCPGFKDCISENGIEPQVLIKDRDPVLIMYTSGTTGKPKGVVQSNLSIFTTSLANALELKLSSTDVSTSVLPLFHIAQFILSFSCLNMGGTQVIFRKFDPKQFAETVAREKINWVFLLPMMYRAIMASPYVKPEQFTTVRFCLYAIAPMDQVSLKKGIEYFNAEFALATGQTEMCPATLSFKPEYQLTKLGPYWGESSLIIDTEIMDEEGNILGKGEVGEIVHRGPSVMVEYWKNEQETNQTRAFGWHHTGDLGKFDEDGLLIFVDRKKDLIKSGGENVPSILVESVIMAHPKVANAVVVGLPHLRWGEAVTAFIVPKPGENVTKEEIIGHCKERLAKFQVPKDVIIVGELPVNSSGKIQKFQIRQKFRDHFLENSQDNVLSSST</sequence>
<dbReference type="Gene3D" id="3.40.50.12780">
    <property type="entry name" value="N-terminal domain of ligase-like"/>
    <property type="match status" value="1"/>
</dbReference>
<dbReference type="InterPro" id="IPR045851">
    <property type="entry name" value="AMP-bd_C_sf"/>
</dbReference>
<evidence type="ECO:0000256" key="2">
    <source>
        <dbReference type="ARBA" id="ARBA00022598"/>
    </source>
</evidence>
<protein>
    <submittedName>
        <fullName evidence="5">Acyl-CoA synthetase (AMP-forming)/AMP-acid ligase II</fullName>
    </submittedName>
</protein>
<dbReference type="InterPro" id="IPR020845">
    <property type="entry name" value="AMP-binding_CS"/>
</dbReference>
<keyword evidence="2 5" id="KW-0436">Ligase</keyword>
<proteinExistence type="inferred from homology"/>